<reference evidence="2 3" key="1">
    <citation type="submission" date="2011-11" db="EMBL/GenBank/DDBJ databases">
        <authorList>
            <person name="Weinstock G."/>
            <person name="Sodergren E."/>
            <person name="Clifton S."/>
            <person name="Fulton L."/>
            <person name="Fulton B."/>
            <person name="Courtney L."/>
            <person name="Fronick C."/>
            <person name="Harrison M."/>
            <person name="Strong C."/>
            <person name="Farmer C."/>
            <person name="Delahaunty K."/>
            <person name="Markovic C."/>
            <person name="Hall O."/>
            <person name="Minx P."/>
            <person name="Tomlinson C."/>
            <person name="Mitreva M."/>
            <person name="Hou S."/>
            <person name="Chen J."/>
            <person name="Wollam A."/>
            <person name="Pepin K.H."/>
            <person name="Johnson M."/>
            <person name="Bhonagiri V."/>
            <person name="Zhang X."/>
            <person name="Suruliraj S."/>
            <person name="Warren W."/>
            <person name="Chinwalla A."/>
            <person name="Mardis E.R."/>
            <person name="Wilson R.K."/>
        </authorList>
    </citation>
    <scope>NUCLEOTIDE SEQUENCE [LARGE SCALE GENOMIC DNA]</scope>
    <source>
        <strain evidence="2 3">YIT 11816</strain>
    </source>
</reference>
<proteinExistence type="predicted"/>
<evidence type="ECO:0000313" key="3">
    <source>
        <dbReference type="Proteomes" id="UP000004956"/>
    </source>
</evidence>
<gene>
    <name evidence="2" type="ORF">HMPREF9440_01954</name>
</gene>
<dbReference type="EMBL" id="AFBQ01000293">
    <property type="protein sequence ID" value="EHY30676.1"/>
    <property type="molecule type" value="Genomic_DNA"/>
</dbReference>
<comment type="caution">
    <text evidence="2">The sequence shown here is derived from an EMBL/GenBank/DDBJ whole genome shotgun (WGS) entry which is preliminary data.</text>
</comment>
<feature type="region of interest" description="Disordered" evidence="1">
    <location>
        <begin position="1"/>
        <end position="39"/>
    </location>
</feature>
<evidence type="ECO:0000313" key="2">
    <source>
        <dbReference type="EMBL" id="EHY30676.1"/>
    </source>
</evidence>
<keyword evidence="3" id="KW-1185">Reference proteome</keyword>
<accession>H3KGS2</accession>
<dbReference type="Proteomes" id="UP000004956">
    <property type="component" value="Unassembled WGS sequence"/>
</dbReference>
<protein>
    <submittedName>
        <fullName evidence="2">Uncharacterized protein</fullName>
    </submittedName>
</protein>
<evidence type="ECO:0000256" key="1">
    <source>
        <dbReference type="SAM" id="MobiDB-lite"/>
    </source>
</evidence>
<sequence length="39" mass="4347">MEHRYLIEKRENEAHKKAAPPRDAAFSSPIRPNGLTGSA</sequence>
<feature type="compositionally biased region" description="Basic and acidic residues" evidence="1">
    <location>
        <begin position="1"/>
        <end position="16"/>
    </location>
</feature>
<dbReference type="HOGENOM" id="CLU_3318102_0_0_4"/>
<name>H3KGS2_9BURK</name>
<dbReference type="AlphaFoldDB" id="H3KGS2"/>
<organism evidence="2 3">
    <name type="scientific">Sutterella parvirubra YIT 11816</name>
    <dbReference type="NCBI Taxonomy" id="762967"/>
    <lineage>
        <taxon>Bacteria</taxon>
        <taxon>Pseudomonadati</taxon>
        <taxon>Pseudomonadota</taxon>
        <taxon>Betaproteobacteria</taxon>
        <taxon>Burkholderiales</taxon>
        <taxon>Sutterellaceae</taxon>
        <taxon>Sutterella</taxon>
    </lineage>
</organism>